<dbReference type="InterPro" id="IPR009057">
    <property type="entry name" value="Homeodomain-like_sf"/>
</dbReference>
<dbReference type="InterPro" id="IPR036397">
    <property type="entry name" value="RNaseH_sf"/>
</dbReference>
<gene>
    <name evidence="3" type="primary">LOC136075411</name>
</gene>
<dbReference type="SUPFAM" id="SSF46689">
    <property type="entry name" value="Homeodomain-like"/>
    <property type="match status" value="1"/>
</dbReference>
<sequence>MGKEKDISPTKLGLIQGYLSSGNHSNRQIAKCVNVSRATVDRIKRKLDNNQSLKLNKRKNCGQIRITTPRTERKIRDIVIENRRKSKKVLKEIINNEGITIYFATLRRRMAEQGFKACRPAKKPRLTQAMKDKRLQWAKNHRHFTTDDWERVCFSDESTLEILMDKTNFVRRRTGEMFNEDCLVERVKHPLKIMVWDISKNLITNKRDLIEKLINVWHHSEEIKKNCQNLIKSMTRRVEAVIAAKGGHTKY</sequence>
<accession>A0ABM4B6U3</accession>
<name>A0ABM4B6U3_HYDVU</name>
<evidence type="ECO:0000313" key="2">
    <source>
        <dbReference type="Proteomes" id="UP001652625"/>
    </source>
</evidence>
<dbReference type="RefSeq" id="XP_065644566.1">
    <property type="nucleotide sequence ID" value="XM_065788494.1"/>
</dbReference>
<reference evidence="3" key="2">
    <citation type="submission" date="2025-08" db="UniProtKB">
        <authorList>
            <consortium name="RefSeq"/>
        </authorList>
    </citation>
    <scope>IDENTIFICATION</scope>
</reference>
<dbReference type="Gene3D" id="3.30.420.10">
    <property type="entry name" value="Ribonuclease H-like superfamily/Ribonuclease H"/>
    <property type="match status" value="2"/>
</dbReference>
<dbReference type="GeneID" id="136075411"/>
<protein>
    <submittedName>
        <fullName evidence="3">Uncharacterized protein LOC136075411</fullName>
    </submittedName>
</protein>
<dbReference type="Proteomes" id="UP001652625">
    <property type="component" value="Chromosome 01"/>
</dbReference>
<dbReference type="Pfam" id="PF01498">
    <property type="entry name" value="HTH_Tnp_Tc3_2"/>
    <property type="match status" value="1"/>
</dbReference>
<proteinExistence type="predicted"/>
<organism evidence="2 3">
    <name type="scientific">Hydra vulgaris</name>
    <name type="common">Hydra</name>
    <name type="synonym">Hydra attenuata</name>
    <dbReference type="NCBI Taxonomy" id="6087"/>
    <lineage>
        <taxon>Eukaryota</taxon>
        <taxon>Metazoa</taxon>
        <taxon>Cnidaria</taxon>
        <taxon>Hydrozoa</taxon>
        <taxon>Hydroidolina</taxon>
        <taxon>Anthoathecata</taxon>
        <taxon>Aplanulata</taxon>
        <taxon>Hydridae</taxon>
        <taxon>Hydra</taxon>
    </lineage>
</organism>
<dbReference type="InterPro" id="IPR002492">
    <property type="entry name" value="Transposase_Tc1-like"/>
</dbReference>
<keyword evidence="2" id="KW-1185">Reference proteome</keyword>
<evidence type="ECO:0000313" key="3">
    <source>
        <dbReference type="RefSeq" id="XP_065644566.1"/>
    </source>
</evidence>
<feature type="domain" description="Transposase Tc1-like" evidence="1">
    <location>
        <begin position="73"/>
        <end position="143"/>
    </location>
</feature>
<reference evidence="2" key="1">
    <citation type="submission" date="2025-05" db="UniProtKB">
        <authorList>
            <consortium name="RefSeq"/>
        </authorList>
    </citation>
    <scope>NUCLEOTIDE SEQUENCE [LARGE SCALE GENOMIC DNA]</scope>
</reference>
<evidence type="ECO:0000259" key="1">
    <source>
        <dbReference type="Pfam" id="PF01498"/>
    </source>
</evidence>